<evidence type="ECO:0000313" key="1">
    <source>
        <dbReference type="EMBL" id="KNC24289.1"/>
    </source>
</evidence>
<reference evidence="1 2" key="1">
    <citation type="journal article" date="2015" name="Nat. Commun.">
        <title>Lucilia cuprina genome unlocks parasitic fly biology to underpin future interventions.</title>
        <authorList>
            <person name="Anstead C.A."/>
            <person name="Korhonen P.K."/>
            <person name="Young N.D."/>
            <person name="Hall R.S."/>
            <person name="Jex A.R."/>
            <person name="Murali S.C."/>
            <person name="Hughes D.S."/>
            <person name="Lee S.F."/>
            <person name="Perry T."/>
            <person name="Stroehlein A.J."/>
            <person name="Ansell B.R."/>
            <person name="Breugelmans B."/>
            <person name="Hofmann A."/>
            <person name="Qu J."/>
            <person name="Dugan S."/>
            <person name="Lee S.L."/>
            <person name="Chao H."/>
            <person name="Dinh H."/>
            <person name="Han Y."/>
            <person name="Doddapaneni H.V."/>
            <person name="Worley K.C."/>
            <person name="Muzny D.M."/>
            <person name="Ioannidis P."/>
            <person name="Waterhouse R.M."/>
            <person name="Zdobnov E.M."/>
            <person name="James P.J."/>
            <person name="Bagnall N.H."/>
            <person name="Kotze A.C."/>
            <person name="Gibbs R.A."/>
            <person name="Richards S."/>
            <person name="Batterham P."/>
            <person name="Gasser R.B."/>
        </authorList>
    </citation>
    <scope>NUCLEOTIDE SEQUENCE [LARGE SCALE GENOMIC DNA]</scope>
    <source>
        <strain evidence="1 2">LS</strain>
        <tissue evidence="1">Full body</tissue>
    </source>
</reference>
<gene>
    <name evidence="1" type="ORF">FF38_02061</name>
</gene>
<dbReference type="Proteomes" id="UP000037069">
    <property type="component" value="Unassembled WGS sequence"/>
</dbReference>
<sequence>MKKIYSLVFVFFYNKIYGGIFVSRANFNCYLNKLQIGKYCFLSWIEIEISFLIRVSKAEGYRYLPFLLNLIIYFFNSS</sequence>
<comment type="caution">
    <text evidence="1">The sequence shown here is derived from an EMBL/GenBank/DDBJ whole genome shotgun (WGS) entry which is preliminary data.</text>
</comment>
<organism evidence="1 2">
    <name type="scientific">Lucilia cuprina</name>
    <name type="common">Green bottle fly</name>
    <name type="synonym">Australian sheep blowfly</name>
    <dbReference type="NCBI Taxonomy" id="7375"/>
    <lineage>
        <taxon>Eukaryota</taxon>
        <taxon>Metazoa</taxon>
        <taxon>Ecdysozoa</taxon>
        <taxon>Arthropoda</taxon>
        <taxon>Hexapoda</taxon>
        <taxon>Insecta</taxon>
        <taxon>Pterygota</taxon>
        <taxon>Neoptera</taxon>
        <taxon>Endopterygota</taxon>
        <taxon>Diptera</taxon>
        <taxon>Brachycera</taxon>
        <taxon>Muscomorpha</taxon>
        <taxon>Oestroidea</taxon>
        <taxon>Calliphoridae</taxon>
        <taxon>Luciliinae</taxon>
        <taxon>Lucilia</taxon>
    </lineage>
</organism>
<keyword evidence="2" id="KW-1185">Reference proteome</keyword>
<evidence type="ECO:0000313" key="2">
    <source>
        <dbReference type="Proteomes" id="UP000037069"/>
    </source>
</evidence>
<dbReference type="AlphaFoldDB" id="A0A0L0BYD6"/>
<protein>
    <submittedName>
        <fullName evidence="1">Uncharacterized protein</fullName>
    </submittedName>
</protein>
<name>A0A0L0BYD6_LUCCU</name>
<dbReference type="EMBL" id="JRES01001246">
    <property type="protein sequence ID" value="KNC24289.1"/>
    <property type="molecule type" value="Genomic_DNA"/>
</dbReference>
<accession>A0A0L0BYD6</accession>
<proteinExistence type="predicted"/>